<accession>A0A7J7IXE0</accession>
<dbReference type="AlphaFoldDB" id="A0A7J7IXE0"/>
<dbReference type="Proteomes" id="UP000593567">
    <property type="component" value="Unassembled WGS sequence"/>
</dbReference>
<evidence type="ECO:0000256" key="1">
    <source>
        <dbReference type="SAM" id="Phobius"/>
    </source>
</evidence>
<keyword evidence="1" id="KW-0472">Membrane</keyword>
<name>A0A7J7IXE0_BUGNE</name>
<evidence type="ECO:0000313" key="3">
    <source>
        <dbReference type="Proteomes" id="UP000593567"/>
    </source>
</evidence>
<comment type="caution">
    <text evidence="2">The sequence shown here is derived from an EMBL/GenBank/DDBJ whole genome shotgun (WGS) entry which is preliminary data.</text>
</comment>
<keyword evidence="1" id="KW-0812">Transmembrane</keyword>
<sequence>MQEIYYHFAVCVTVLSSLIDIGVIPAYGHATKKDPAMYLQWMQIYRAIDNPLVFFTEKHSVAKEMISIRQGKPTIVAVIEKESTWAFGYLGPRYSNIFDDDNYPKHHPNTVYSDYASVTHLKFELMQILTIWNYFNTESAAWLDIGAYKNAVDDEDFRSFTIRNLPGYDQTKVTLNYIRDPKPRERNHRYIMKYSPSIFAGGFWIGHINPLKQFVSEYRKHVEILLGEGLANCEEQGAYYIIQCTDYNIIQCTGYIIQCTGSIIQCAGYIIQCAGYIIQCAGYIIQCTGYIIQCTGYIIQCTSYIIQCTSYIIQCTGYIIQCTGYIIQCTGYILQCTYYIVQVMASMFVDGTQFQPHAEVQPFRALNYEGCDRWLCLAHRTRELGLS</sequence>
<feature type="transmembrane region" description="Helical" evidence="1">
    <location>
        <begin position="6"/>
        <end position="27"/>
    </location>
</feature>
<keyword evidence="1" id="KW-1133">Transmembrane helix</keyword>
<proteinExistence type="predicted"/>
<dbReference type="Pfam" id="PF09612">
    <property type="entry name" value="HtrL_YibB"/>
    <property type="match status" value="1"/>
</dbReference>
<gene>
    <name evidence="2" type="ORF">EB796_023490</name>
</gene>
<reference evidence="2" key="1">
    <citation type="submission" date="2020-06" db="EMBL/GenBank/DDBJ databases">
        <title>Draft genome of Bugula neritina, a colonial animal packing powerful symbionts and potential medicines.</title>
        <authorList>
            <person name="Rayko M."/>
        </authorList>
    </citation>
    <scope>NUCLEOTIDE SEQUENCE [LARGE SCALE GENOMIC DNA]</scope>
    <source>
        <strain evidence="2">Kwan_BN1</strain>
    </source>
</reference>
<dbReference type="EMBL" id="VXIV02003328">
    <property type="protein sequence ID" value="KAF6018197.1"/>
    <property type="molecule type" value="Genomic_DNA"/>
</dbReference>
<keyword evidence="3" id="KW-1185">Reference proteome</keyword>
<evidence type="ECO:0000313" key="2">
    <source>
        <dbReference type="EMBL" id="KAF6018197.1"/>
    </source>
</evidence>
<dbReference type="OrthoDB" id="411632at2759"/>
<dbReference type="InterPro" id="IPR011735">
    <property type="entry name" value="WlaTC/HtrL_glycosyltransf"/>
</dbReference>
<protein>
    <submittedName>
        <fullName evidence="2">Uncharacterized protein</fullName>
    </submittedName>
</protein>
<organism evidence="2 3">
    <name type="scientific">Bugula neritina</name>
    <name type="common">Brown bryozoan</name>
    <name type="synonym">Sertularia neritina</name>
    <dbReference type="NCBI Taxonomy" id="10212"/>
    <lineage>
        <taxon>Eukaryota</taxon>
        <taxon>Metazoa</taxon>
        <taxon>Spiralia</taxon>
        <taxon>Lophotrochozoa</taxon>
        <taxon>Bryozoa</taxon>
        <taxon>Gymnolaemata</taxon>
        <taxon>Cheilostomatida</taxon>
        <taxon>Flustrina</taxon>
        <taxon>Buguloidea</taxon>
        <taxon>Bugulidae</taxon>
        <taxon>Bugula</taxon>
    </lineage>
</organism>